<dbReference type="Proteomes" id="UP000307164">
    <property type="component" value="Unassembled WGS sequence"/>
</dbReference>
<keyword evidence="2" id="KW-1185">Reference proteome</keyword>
<reference evidence="2" key="1">
    <citation type="submission" date="2019-06" db="EMBL/GenBank/DDBJ databases">
        <title>Co-occurence of chitin degradation, pigmentation and bioactivity in marine Pseudoalteromonas.</title>
        <authorList>
            <person name="Sonnenschein E.C."/>
            <person name="Bech P.K."/>
        </authorList>
    </citation>
    <scope>NUCLEOTIDE SEQUENCE [LARGE SCALE GENOMIC DNA]</scope>
    <source>
        <strain evidence="2">S3895</strain>
    </source>
</reference>
<name>A0ABY2VYU5_9GAMM</name>
<dbReference type="EMBL" id="PNBW01000037">
    <property type="protein sequence ID" value="TMO75416.1"/>
    <property type="molecule type" value="Genomic_DNA"/>
</dbReference>
<organism evidence="1 2">
    <name type="scientific">Pseudoalteromonas aurantia</name>
    <dbReference type="NCBI Taxonomy" id="43654"/>
    <lineage>
        <taxon>Bacteria</taxon>
        <taxon>Pseudomonadati</taxon>
        <taxon>Pseudomonadota</taxon>
        <taxon>Gammaproteobacteria</taxon>
        <taxon>Alteromonadales</taxon>
        <taxon>Pseudoalteromonadaceae</taxon>
        <taxon>Pseudoalteromonas</taxon>
    </lineage>
</organism>
<evidence type="ECO:0008006" key="3">
    <source>
        <dbReference type="Google" id="ProtNLM"/>
    </source>
</evidence>
<gene>
    <name evidence="1" type="ORF">CWC20_08130</name>
</gene>
<dbReference type="SUPFAM" id="SSF48452">
    <property type="entry name" value="TPR-like"/>
    <property type="match status" value="1"/>
</dbReference>
<evidence type="ECO:0000313" key="1">
    <source>
        <dbReference type="EMBL" id="TMO75416.1"/>
    </source>
</evidence>
<comment type="caution">
    <text evidence="1">The sequence shown here is derived from an EMBL/GenBank/DDBJ whole genome shotgun (WGS) entry which is preliminary data.</text>
</comment>
<dbReference type="InterPro" id="IPR011990">
    <property type="entry name" value="TPR-like_helical_dom_sf"/>
</dbReference>
<evidence type="ECO:0000313" key="2">
    <source>
        <dbReference type="Proteomes" id="UP000307164"/>
    </source>
</evidence>
<protein>
    <recommendedName>
        <fullName evidence="3">Tetratricopeptide repeat protein</fullName>
    </recommendedName>
</protein>
<proteinExistence type="predicted"/>
<accession>A0ABY2VYU5</accession>
<sequence length="74" mass="8464">MTYQSAFRTLNKQNTAIGLAEIKLKNNKYNEALDQFIEVINILKPLEANANLARAYNSLHRIYSKLDNPHMALS</sequence>
<dbReference type="Gene3D" id="1.25.40.10">
    <property type="entry name" value="Tetratricopeptide repeat domain"/>
    <property type="match status" value="1"/>
</dbReference>